<keyword evidence="2" id="KW-0677">Repeat</keyword>
<evidence type="ECO:0000259" key="5">
    <source>
        <dbReference type="Pfam" id="PF17100"/>
    </source>
</evidence>
<dbReference type="OMA" id="SHENIFI"/>
<keyword evidence="1 3" id="KW-0853">WD repeat</keyword>
<feature type="region of interest" description="Disordered" evidence="4">
    <location>
        <begin position="1433"/>
        <end position="1452"/>
    </location>
</feature>
<sequence length="1815" mass="202878">MKSLQRLPRNFQKFSNADPDISSLTETKTSVHDAVYNATPPPVDTGEPARYPTAEQIVIKDSSVSSAADKTEAPLQTHTLTALSVSEEHTVTMVQPQSPLDPNLKPDPSTMIEKRGERLWNYAFQRLESQEPDLVRVYESIVVRSTGGNYKYADFDEIPSPEGRGRVFGASFPQRQRLMDAYLEMFLEEPGPNLEGADDHRKDSDAESDEVGITTWHTVNDYGARAALKAAIRRHRYASPAWVASCLLLQSLLHPDVRPNSPLLKIAPLVGRMEWYLSLPIILSQYSHQHGDPSSSHQAFDDTHLENTLIDLYEAILRYMVNLVCHDYHVRGDAPPKTFDEFEKYRIDIQTKEEAIIKIAGQDLETKISHILTNIDCSQQGNKKTQPLVDKVETLVNYSPTRVHEFIESLAVDEPQNRNAPTDKSTSRPLYEWLREKPDFKRLISWGAEPGGRVLWLGGGPETGTTKILQAVVHNLASDTRRPERVAHFFCNSSSPQRNGTLRIIKRLLYHILTDQPGLRPSLNEKLKWLGRKEFDHPNDFYCIVTILYRLLEEESFQRTYYIVDGIDELMFGEEHSSVIPSSQQLPHENGVDGRVTRHEEHFYDLLALISTTVRVSDKIRWLVSFNDSRIGKMLEAAGLDTFTVDPMEASFQTAIREYVKLRISEFTDDTRHRRKFLDDFIERTQNASTDLMWLDLTLDTVQRSTSLWNAPNIVNKLLREAPSIKALYEKTFEDINRLEEDDVRYCHHILAAVAMAYRPLTDDELVALVDLPPEVDVSVLIKEALRAYLVLDKDENPTGCQVRFIHCLAKEFVISKSQVNAANFESTHSQMARWCLELLLNVFDCKIHAKERMHSFNMSSTSISYAIISWIKHYFVSVSPDPETIAMATHILTDHLPQWVGILNSRNLMSEAMLEMMELDNQLQFKPATATTVHIQHQVIREVIRTLRAHHRWRPASLNTDAGPYFDSMTSWVKNSILFQTSPTDAESSLSKIDFPWLATRPTIKQVRDPQETSLHAIKHSDWVRGCAFSPGGQLVASASDDAFVRLWDVETGRLQLVLQGVADEYIYSVVMSNSSPRGSALVAAFQLSAIIVWELDTGRTVRILTPTTKSEDETQPTDSMHPDADKQNNIEKETAVSKADDQSTTSGTKAIGEQSQVDDSTLRVGDIAISPDGRQLAAAVGQTIIVWNTADFSSKAWLDESIEEDVRRIVFSPDGTLLASSAGTRITLWDVKDGQLKVRHGPAKVKQSMANQPLEGPNTANVNDVQAVDSLDREQVTTDKDIHIDSTPEEVVSTEMAKASDLGDIDGLAFSPDSKYLASGSDDTKLRIWDVEREKTLVTLAGHKSLISSVAFSPDGRYVATGSSDTWVIIWQRPTSGRWDSGTVRRKTLAGHTGSVKSVRFDPKGKYVASSGTDGVLRIWDVSVNMVESAADDAADSQTTNKTDESVEGHSAPVNRVAISPDGGHIASASSDGAICLWDGTTGAWRRNLAPHHDGHVTALVFSADSKRLVTASLDGKALVWDIASVSPALECCLVGHENWIRGVAFSPNGKLIATASDDQTVRLWKLPMVKGNGAGKQDEAECCVSHWTLSGHDDWVFAVAFSPDGRYLASGGDQPIIVIWDVKEEDQKHPGRRLTVPNTMRAIRQLVFAPAGMRLFSSGVFHDLMIWDLDDPAMKGCYLHSNNVQNTKDMKVWSTMHFDKEDPTVLMTCYGAWPLDLGEAPSHISMDRISLRRRDKPPPSTPVGISYDRDWITWNGQGAIYLPEEFRPGSEEACWVQGHSVAIGCESGQVLLFRFSKDRTLDEGTGKNVGGR</sequence>
<feature type="repeat" description="WD" evidence="3">
    <location>
        <begin position="1300"/>
        <end position="1341"/>
    </location>
</feature>
<dbReference type="SUPFAM" id="SSF50998">
    <property type="entry name" value="Quinoprotein alcohol dehydrogenase-like"/>
    <property type="match status" value="1"/>
</dbReference>
<feature type="repeat" description="WD" evidence="3">
    <location>
        <begin position="1342"/>
        <end position="1374"/>
    </location>
</feature>
<gene>
    <name evidence="7" type="ORF">SAMD00023353_4201050</name>
</gene>
<feature type="domain" description="NWD NACHT-NTPase N-terminal" evidence="5">
    <location>
        <begin position="117"/>
        <end position="337"/>
    </location>
</feature>
<feature type="region of interest" description="Disordered" evidence="4">
    <location>
        <begin position="90"/>
        <end position="110"/>
    </location>
</feature>
<dbReference type="Pfam" id="PF17100">
    <property type="entry name" value="NACHT_N"/>
    <property type="match status" value="1"/>
</dbReference>
<dbReference type="InterPro" id="IPR001680">
    <property type="entry name" value="WD40_rpt"/>
</dbReference>
<dbReference type="OrthoDB" id="538223at2759"/>
<dbReference type="PRINTS" id="PR00320">
    <property type="entry name" value="GPROTEINBRPT"/>
</dbReference>
<dbReference type="Pfam" id="PF24883">
    <property type="entry name" value="NPHP3_N"/>
    <property type="match status" value="1"/>
</dbReference>
<evidence type="ECO:0000256" key="1">
    <source>
        <dbReference type="ARBA" id="ARBA00022574"/>
    </source>
</evidence>
<dbReference type="Pfam" id="PF00400">
    <property type="entry name" value="WD40"/>
    <property type="match status" value="9"/>
</dbReference>
<feature type="compositionally biased region" description="Polar residues" evidence="4">
    <location>
        <begin position="1144"/>
        <end position="1159"/>
    </location>
</feature>
<feature type="repeat" description="WD" evidence="3">
    <location>
        <begin position="1018"/>
        <end position="1059"/>
    </location>
</feature>
<dbReference type="Proteomes" id="UP000054516">
    <property type="component" value="Unassembled WGS sequence"/>
</dbReference>
<evidence type="ECO:0000256" key="2">
    <source>
        <dbReference type="ARBA" id="ARBA00022737"/>
    </source>
</evidence>
<dbReference type="SUPFAM" id="SSF50978">
    <property type="entry name" value="WD40 repeat-like"/>
    <property type="match status" value="1"/>
</dbReference>
<organism evidence="7">
    <name type="scientific">Rosellinia necatrix</name>
    <name type="common">White root-rot fungus</name>
    <dbReference type="NCBI Taxonomy" id="77044"/>
    <lineage>
        <taxon>Eukaryota</taxon>
        <taxon>Fungi</taxon>
        <taxon>Dikarya</taxon>
        <taxon>Ascomycota</taxon>
        <taxon>Pezizomycotina</taxon>
        <taxon>Sordariomycetes</taxon>
        <taxon>Xylariomycetidae</taxon>
        <taxon>Xylariales</taxon>
        <taxon>Xylariaceae</taxon>
        <taxon>Rosellinia</taxon>
    </lineage>
</organism>
<dbReference type="InterPro" id="IPR011047">
    <property type="entry name" value="Quinoprotein_ADH-like_sf"/>
</dbReference>
<evidence type="ECO:0000256" key="4">
    <source>
        <dbReference type="SAM" id="MobiDB-lite"/>
    </source>
</evidence>
<feature type="region of interest" description="Disordered" evidence="4">
    <location>
        <begin position="1106"/>
        <end position="1159"/>
    </location>
</feature>
<protein>
    <submittedName>
        <fullName evidence="7">Putative WD-40 repeat protein</fullName>
    </submittedName>
</protein>
<dbReference type="InterPro" id="IPR019775">
    <property type="entry name" value="WD40_repeat_CS"/>
</dbReference>
<feature type="repeat" description="WD" evidence="3">
    <location>
        <begin position="1536"/>
        <end position="1569"/>
    </location>
</feature>
<dbReference type="InterPro" id="IPR036322">
    <property type="entry name" value="WD40_repeat_dom_sf"/>
</dbReference>
<dbReference type="PROSITE" id="PS00678">
    <property type="entry name" value="WD_REPEATS_1"/>
    <property type="match status" value="4"/>
</dbReference>
<feature type="domain" description="Nephrocystin 3-like N-terminal" evidence="6">
    <location>
        <begin position="432"/>
        <end position="577"/>
    </location>
</feature>
<evidence type="ECO:0000259" key="6">
    <source>
        <dbReference type="Pfam" id="PF24883"/>
    </source>
</evidence>
<evidence type="ECO:0000313" key="7">
    <source>
        <dbReference type="EMBL" id="GAP90248.1"/>
    </source>
</evidence>
<feature type="repeat" description="WD" evidence="3">
    <location>
        <begin position="1492"/>
        <end position="1533"/>
    </location>
</feature>
<name>A0A1W2TPC4_ROSNE</name>
<proteinExistence type="predicted"/>
<dbReference type="PANTHER" id="PTHR19879">
    <property type="entry name" value="TRANSCRIPTION INITIATION FACTOR TFIID"/>
    <property type="match status" value="1"/>
</dbReference>
<feature type="region of interest" description="Disordered" evidence="4">
    <location>
        <begin position="1"/>
        <end position="23"/>
    </location>
</feature>
<feature type="repeat" description="WD" evidence="3">
    <location>
        <begin position="1592"/>
        <end position="1633"/>
    </location>
</feature>
<feature type="repeat" description="WD" evidence="3">
    <location>
        <begin position="1449"/>
        <end position="1481"/>
    </location>
</feature>
<accession>A0A1W2TPC4</accession>
<feature type="compositionally biased region" description="Basic and acidic residues" evidence="4">
    <location>
        <begin position="1122"/>
        <end position="1143"/>
    </location>
</feature>
<dbReference type="PANTHER" id="PTHR19879:SF9">
    <property type="entry name" value="TRANSCRIPTION INITIATION FACTOR TFIID SUBUNIT 5"/>
    <property type="match status" value="1"/>
</dbReference>
<dbReference type="PROSITE" id="PS50082">
    <property type="entry name" value="WD_REPEATS_2"/>
    <property type="match status" value="8"/>
</dbReference>
<feature type="repeat" description="WD" evidence="3">
    <location>
        <begin position="1391"/>
        <end position="1425"/>
    </location>
</feature>
<dbReference type="CDD" id="cd00200">
    <property type="entry name" value="WD40"/>
    <property type="match status" value="1"/>
</dbReference>
<dbReference type="Gene3D" id="2.130.10.10">
    <property type="entry name" value="YVTN repeat-like/Quinoprotein amine dehydrogenase"/>
    <property type="match status" value="6"/>
</dbReference>
<dbReference type="SMART" id="SM00320">
    <property type="entry name" value="WD40"/>
    <property type="match status" value="12"/>
</dbReference>
<evidence type="ECO:0000256" key="3">
    <source>
        <dbReference type="PROSITE-ProRule" id="PRU00221"/>
    </source>
</evidence>
<evidence type="ECO:0000313" key="8">
    <source>
        <dbReference type="Proteomes" id="UP000054516"/>
    </source>
</evidence>
<dbReference type="InterPro" id="IPR020472">
    <property type="entry name" value="WD40_PAC1"/>
</dbReference>
<dbReference type="InterPro" id="IPR031359">
    <property type="entry name" value="NACHT_N"/>
</dbReference>
<dbReference type="InterPro" id="IPR015943">
    <property type="entry name" value="WD40/YVTN_repeat-like_dom_sf"/>
</dbReference>
<dbReference type="PROSITE" id="PS50294">
    <property type="entry name" value="WD_REPEATS_REGION"/>
    <property type="match status" value="8"/>
</dbReference>
<reference evidence="7" key="1">
    <citation type="submission" date="2016-03" db="EMBL/GenBank/DDBJ databases">
        <title>Draft genome sequence of Rosellinia necatrix.</title>
        <authorList>
            <person name="Kanematsu S."/>
        </authorList>
    </citation>
    <scope>NUCLEOTIDE SEQUENCE [LARGE SCALE GENOMIC DNA]</scope>
    <source>
        <strain evidence="7">W97</strain>
    </source>
</reference>
<dbReference type="STRING" id="77044.A0A1W2TPC4"/>
<keyword evidence="8" id="KW-1185">Reference proteome</keyword>
<dbReference type="InterPro" id="IPR056884">
    <property type="entry name" value="NPHP3-like_N"/>
</dbReference>
<dbReference type="EMBL" id="DF977487">
    <property type="protein sequence ID" value="GAP90248.1"/>
    <property type="molecule type" value="Genomic_DNA"/>
</dbReference>